<dbReference type="PATRIC" id="fig|333146.12.peg.473"/>
<dbReference type="GeneID" id="16024605"/>
<gene>
    <name evidence="1" type="ORF">FACI_IFERC00001G0453</name>
</gene>
<dbReference type="KEGG" id="fac:FACI_IFERC01G0453"/>
<protein>
    <submittedName>
        <fullName evidence="1">Uncharacterized protein</fullName>
    </submittedName>
</protein>
<name>S0AMC5_FERAC</name>
<sequence length="202" mass="24192">MDKNKLFNIVKELGYDNKKSIHSYDSAEIYIIRPSKLSKNFVNYDPSKNFQIWLHENNMDFRPNHLRILIDLNLRIKSRPDLRNKLLSAFDSIYYGEDPEEALYSLKEENFNLYLNNLMTIGILHQLFLVEQEYSYNKESHFDPPSLFLQGWVREFIDSPKEIDNMCMSVAHGQPPINRYVSLENKKDKKYQNNLEELWYIK</sequence>
<dbReference type="AlphaFoldDB" id="S0AMC5"/>
<dbReference type="Proteomes" id="UP000014660">
    <property type="component" value="Chromosome"/>
</dbReference>
<dbReference type="HOGENOM" id="CLU_117029_0_0_2"/>
<dbReference type="RefSeq" id="WP_009886480.1">
    <property type="nucleotide sequence ID" value="NC_021592.1"/>
</dbReference>
<evidence type="ECO:0000313" key="1">
    <source>
        <dbReference type="EMBL" id="AGO60433.1"/>
    </source>
</evidence>
<organism evidence="1 2">
    <name type="scientific">Ferroplasma acidarmanus Fer1</name>
    <dbReference type="NCBI Taxonomy" id="333146"/>
    <lineage>
        <taxon>Archaea</taxon>
        <taxon>Methanobacteriati</taxon>
        <taxon>Thermoplasmatota</taxon>
        <taxon>Thermoplasmata</taxon>
        <taxon>Thermoplasmatales</taxon>
        <taxon>Ferroplasmaceae</taxon>
        <taxon>Ferroplasma</taxon>
    </lineage>
</organism>
<evidence type="ECO:0000313" key="2">
    <source>
        <dbReference type="Proteomes" id="UP000014660"/>
    </source>
</evidence>
<accession>S0AMC5</accession>
<reference evidence="1 2" key="1">
    <citation type="journal article" date="2007" name="Proc. Natl. Acad. Sci. U.S.A.">
        <title>Genome dynamics in a natural archaeal population.</title>
        <authorList>
            <person name="Allen E.E."/>
            <person name="Tyson G.W."/>
            <person name="Whitaker R.J."/>
            <person name="Detter J.C."/>
            <person name="Richardson P.M."/>
            <person name="Banfield J.F."/>
        </authorList>
    </citation>
    <scope>NUCLEOTIDE SEQUENCE [LARGE SCALE GENOMIC DNA]</scope>
    <source>
        <strain evidence="2">fer1</strain>
    </source>
</reference>
<proteinExistence type="predicted"/>
<keyword evidence="2" id="KW-1185">Reference proteome</keyword>
<dbReference type="EMBL" id="CP004145">
    <property type="protein sequence ID" value="AGO60433.1"/>
    <property type="molecule type" value="Genomic_DNA"/>
</dbReference>